<dbReference type="Pfam" id="PF00931">
    <property type="entry name" value="NB-ARC"/>
    <property type="match status" value="2"/>
</dbReference>
<dbReference type="AlphaFoldDB" id="A0A2U1P8Y5"/>
<evidence type="ECO:0000256" key="5">
    <source>
        <dbReference type="ARBA" id="ARBA00022840"/>
    </source>
</evidence>
<keyword evidence="5" id="KW-0067">ATP-binding</keyword>
<dbReference type="GO" id="GO:0006952">
    <property type="term" value="P:defense response"/>
    <property type="evidence" value="ECO:0007669"/>
    <property type="project" value="UniProtKB-KW"/>
</dbReference>
<evidence type="ECO:0000259" key="7">
    <source>
        <dbReference type="Pfam" id="PF00931"/>
    </source>
</evidence>
<dbReference type="PRINTS" id="PR00364">
    <property type="entry name" value="DISEASERSIST"/>
</dbReference>
<protein>
    <submittedName>
        <fullName evidence="9">NB-ARC domains-containing protein</fullName>
    </submittedName>
</protein>
<organism evidence="9 10">
    <name type="scientific">Artemisia annua</name>
    <name type="common">Sweet wormwood</name>
    <dbReference type="NCBI Taxonomy" id="35608"/>
    <lineage>
        <taxon>Eukaryota</taxon>
        <taxon>Viridiplantae</taxon>
        <taxon>Streptophyta</taxon>
        <taxon>Embryophyta</taxon>
        <taxon>Tracheophyta</taxon>
        <taxon>Spermatophyta</taxon>
        <taxon>Magnoliopsida</taxon>
        <taxon>eudicotyledons</taxon>
        <taxon>Gunneridae</taxon>
        <taxon>Pentapetalae</taxon>
        <taxon>asterids</taxon>
        <taxon>campanulids</taxon>
        <taxon>Asterales</taxon>
        <taxon>Asteraceae</taxon>
        <taxon>Asteroideae</taxon>
        <taxon>Anthemideae</taxon>
        <taxon>Artemisiinae</taxon>
        <taxon>Artemisia</taxon>
    </lineage>
</organism>
<dbReference type="PANTHER" id="PTHR33463">
    <property type="entry name" value="NB-ARC DOMAIN-CONTAINING PROTEIN-RELATED"/>
    <property type="match status" value="1"/>
</dbReference>
<evidence type="ECO:0000256" key="3">
    <source>
        <dbReference type="ARBA" id="ARBA00022737"/>
    </source>
</evidence>
<dbReference type="GO" id="GO:0005524">
    <property type="term" value="F:ATP binding"/>
    <property type="evidence" value="ECO:0007669"/>
    <property type="project" value="UniProtKB-KW"/>
</dbReference>
<dbReference type="Pfam" id="PF23247">
    <property type="entry name" value="LRR_RPS2"/>
    <property type="match status" value="1"/>
</dbReference>
<gene>
    <name evidence="9" type="ORF">CTI12_AA179560</name>
</gene>
<dbReference type="SUPFAM" id="SSF52058">
    <property type="entry name" value="L domain-like"/>
    <property type="match status" value="1"/>
</dbReference>
<dbReference type="InterPro" id="IPR027417">
    <property type="entry name" value="P-loop_NTPase"/>
</dbReference>
<keyword evidence="3" id="KW-0677">Repeat</keyword>
<keyword evidence="5" id="KW-0547">Nucleotide-binding</keyword>
<feature type="coiled-coil region" evidence="6">
    <location>
        <begin position="35"/>
        <end position="62"/>
    </location>
</feature>
<dbReference type="InterPro" id="IPR002182">
    <property type="entry name" value="NB-ARC"/>
</dbReference>
<evidence type="ECO:0000256" key="6">
    <source>
        <dbReference type="SAM" id="Coils"/>
    </source>
</evidence>
<dbReference type="InterPro" id="IPR032675">
    <property type="entry name" value="LRR_dom_sf"/>
</dbReference>
<evidence type="ECO:0000313" key="9">
    <source>
        <dbReference type="EMBL" id="PWA82213.1"/>
    </source>
</evidence>
<dbReference type="GO" id="GO:0043531">
    <property type="term" value="F:ADP binding"/>
    <property type="evidence" value="ECO:0007669"/>
    <property type="project" value="InterPro"/>
</dbReference>
<accession>A0A2U1P8Y5</accession>
<dbReference type="Gene3D" id="3.80.10.10">
    <property type="entry name" value="Ribonuclease Inhibitor"/>
    <property type="match status" value="1"/>
</dbReference>
<sequence length="983" mass="111167">MAEAVASSLVGKVVDSLFTKVKKEIGYMWSSKDNVEKLRSEVEKLKIMKKRVEDKIKQALDDGDGLLAGVEKWVNEALAHISTTEEFLQEEADAKKTCFNLRMCVNLKTLHHYGKEATNKVLSLEQHQKDGAAYEGDVSIPTPSPGILELLPRENTDDLDTHKVVLEKIVESVEDESTQITGIWGMGGVGKTTLATEVAARVKHLFALVIFVTVSRPVDVEKIKKDVEIAAKRITKGEKVLIILDDMWTELKLHDVGIPCGDGYPSCKILLTSREKSVCLAMNARTPIYVQSLPMQEAWVLFKRVVGERVETDVKLKQVARKVVDGCGGLPLILQVVGKALKDKDDFKEWEKALDIIAKDETSDTGRALRVEFARLKLSYDYLESEQVKSIFILCSMFPEDFQIPLERLAYYGVGLQVFKNLESLEVARNKVQGAVKILKSSCLLLDGSNESFTKMHDVVREVALLIASKDDNNVLVEAGKYLTKWEPRIGSLESYTGISLMNNRICKLPAGYELNIPLLRIFLIQENYRLSKISDEFTQAMKEVEVIDFEYNNIGSLPKSLNQLTRLCMLNLGGNRSLRNVSILGELKQLEILILSKTGITEIPQEIGKLVKLRLFHAARCRGLSHIAPGVLSNLRWLEELSIGYYPVEEGKYNSLVEIGELSKLTFLELSVQHICLFPKGDYLKRLERFSIQIAPSEVDGCYDISACNRTLILSTSYIDISHLMHVRKLIEVCDGIYLVSVKNLDNIMPMMYCEDFGLKTIKLLSCDNLLCLVDSRVLDEMQTFHPFETREGVKGNIRFLSEVNELWLRNLRGLKVIWNCPDHYISLNNLVTCMINYCPKLEKLFTVTIAQGLVNLEKLQIWGCKSLKEVISDGDQETSTGELDMVVPAKNIVFPRLAEIQLHNMLKLTSFYPGNTTIKYPSLVEVWITECDEMRKWSYGTNDTPNLQFVRFHTVIMKGSTIDETFGKYIKLKYGSLIKHD</sequence>
<proteinExistence type="inferred from homology"/>
<name>A0A2U1P8Y5_ARTAN</name>
<dbReference type="EMBL" id="PKPP01001497">
    <property type="protein sequence ID" value="PWA82213.1"/>
    <property type="molecule type" value="Genomic_DNA"/>
</dbReference>
<reference evidence="9 10" key="1">
    <citation type="journal article" date="2018" name="Mol. Plant">
        <title>The genome of Artemisia annua provides insight into the evolution of Asteraceae family and artemisinin biosynthesis.</title>
        <authorList>
            <person name="Shen Q."/>
            <person name="Zhang L."/>
            <person name="Liao Z."/>
            <person name="Wang S."/>
            <person name="Yan T."/>
            <person name="Shi P."/>
            <person name="Liu M."/>
            <person name="Fu X."/>
            <person name="Pan Q."/>
            <person name="Wang Y."/>
            <person name="Lv Z."/>
            <person name="Lu X."/>
            <person name="Zhang F."/>
            <person name="Jiang W."/>
            <person name="Ma Y."/>
            <person name="Chen M."/>
            <person name="Hao X."/>
            <person name="Li L."/>
            <person name="Tang Y."/>
            <person name="Lv G."/>
            <person name="Zhou Y."/>
            <person name="Sun X."/>
            <person name="Brodelius P.E."/>
            <person name="Rose J.K.C."/>
            <person name="Tang K."/>
        </authorList>
    </citation>
    <scope>NUCLEOTIDE SEQUENCE [LARGE SCALE GENOMIC DNA]</scope>
    <source>
        <strain evidence="10">cv. Huhao1</strain>
        <tissue evidence="9">Leaf</tissue>
    </source>
</reference>
<keyword evidence="6" id="KW-0175">Coiled coil</keyword>
<evidence type="ECO:0000256" key="1">
    <source>
        <dbReference type="ARBA" id="ARBA00008894"/>
    </source>
</evidence>
<feature type="domain" description="NB-ARC" evidence="7">
    <location>
        <begin position="236"/>
        <end position="309"/>
    </location>
</feature>
<keyword evidence="10" id="KW-1185">Reference proteome</keyword>
<dbReference type="Gene3D" id="3.40.50.300">
    <property type="entry name" value="P-loop containing nucleotide triphosphate hydrolases"/>
    <property type="match status" value="1"/>
</dbReference>
<dbReference type="Pfam" id="PF13855">
    <property type="entry name" value="LRR_8"/>
    <property type="match status" value="1"/>
</dbReference>
<evidence type="ECO:0000256" key="2">
    <source>
        <dbReference type="ARBA" id="ARBA00022614"/>
    </source>
</evidence>
<keyword evidence="4" id="KW-0611">Plant defense</keyword>
<keyword evidence="2" id="KW-0433">Leucine-rich repeat</keyword>
<evidence type="ECO:0000313" key="10">
    <source>
        <dbReference type="Proteomes" id="UP000245207"/>
    </source>
</evidence>
<dbReference type="OrthoDB" id="1579323at2759"/>
<dbReference type="STRING" id="35608.A0A2U1P8Y5"/>
<comment type="caution">
    <text evidence="9">The sequence shown here is derived from an EMBL/GenBank/DDBJ whole genome shotgun (WGS) entry which is preliminary data.</text>
</comment>
<dbReference type="InterPro" id="IPR036388">
    <property type="entry name" value="WH-like_DNA-bd_sf"/>
</dbReference>
<dbReference type="Gene3D" id="1.10.8.430">
    <property type="entry name" value="Helical domain of apoptotic protease-activating factors"/>
    <property type="match status" value="1"/>
</dbReference>
<dbReference type="InterPro" id="IPR050905">
    <property type="entry name" value="Plant_NBS-LRR"/>
</dbReference>
<evidence type="ECO:0000259" key="8">
    <source>
        <dbReference type="Pfam" id="PF23247"/>
    </source>
</evidence>
<dbReference type="InterPro" id="IPR042197">
    <property type="entry name" value="Apaf_helical"/>
</dbReference>
<dbReference type="PANTHER" id="PTHR33463:SF198">
    <property type="entry name" value="RPP4C3"/>
    <property type="match status" value="1"/>
</dbReference>
<feature type="domain" description="Disease resistance protein At4g27190-like leucine-rich repeats" evidence="8">
    <location>
        <begin position="798"/>
        <end position="867"/>
    </location>
</feature>
<dbReference type="SUPFAM" id="SSF52540">
    <property type="entry name" value="P-loop containing nucleoside triphosphate hydrolases"/>
    <property type="match status" value="1"/>
</dbReference>
<dbReference type="InterPro" id="IPR001611">
    <property type="entry name" value="Leu-rich_rpt"/>
</dbReference>
<feature type="domain" description="NB-ARC" evidence="7">
    <location>
        <begin position="166"/>
        <end position="227"/>
    </location>
</feature>
<evidence type="ECO:0000256" key="4">
    <source>
        <dbReference type="ARBA" id="ARBA00022821"/>
    </source>
</evidence>
<dbReference type="Proteomes" id="UP000245207">
    <property type="component" value="Unassembled WGS sequence"/>
</dbReference>
<dbReference type="Gene3D" id="1.10.10.10">
    <property type="entry name" value="Winged helix-like DNA-binding domain superfamily/Winged helix DNA-binding domain"/>
    <property type="match status" value="1"/>
</dbReference>
<dbReference type="InterPro" id="IPR057135">
    <property type="entry name" value="At4g27190-like_LRR"/>
</dbReference>
<comment type="similarity">
    <text evidence="1">Belongs to the disease resistance NB-LRR family.</text>
</comment>